<sequence length="289" mass="30857">MAVEEALAATIATSATLVLPLFMDGVERKVKAWVHSRIGPPVTQTLLDALKLLRKETRVFGSIPYYFYLSSTAAVLTALGVFSAYMYFATLNTAYVVYTLVFYLTSQAALALSYLIIPNPYSVIGGFREVFVSLVNEPFMVLGVVLYAVSFSSRPGLWGYVAAGFSFSAVLVASYVSSRRTPFDLSEAEPEIASGGFIELSGKALFLALYNLLLSRSLSQLIPLSLVAMAAGPGGPLAPLAYLASLAGVWALYGLASTLMGRARVDTALKSLVKLYLVLIAGAFVGLVV</sequence>
<dbReference type="STRING" id="1184251.TCELL_0997"/>
<dbReference type="InterPro" id="IPR052561">
    <property type="entry name" value="ComplexI_Subunit1"/>
</dbReference>
<evidence type="ECO:0000256" key="5">
    <source>
        <dbReference type="SAM" id="Phobius"/>
    </source>
</evidence>
<evidence type="ECO:0000256" key="2">
    <source>
        <dbReference type="ARBA" id="ARBA00022692"/>
    </source>
</evidence>
<dbReference type="AlphaFoldDB" id="I3TF82"/>
<evidence type="ECO:0000313" key="7">
    <source>
        <dbReference type="Proteomes" id="UP000005270"/>
    </source>
</evidence>
<dbReference type="PROSITE" id="PS00668">
    <property type="entry name" value="COMPLEX1_ND1_2"/>
    <property type="match status" value="1"/>
</dbReference>
<accession>I3TF82</accession>
<feature type="transmembrane region" description="Helical" evidence="5">
    <location>
        <begin position="240"/>
        <end position="260"/>
    </location>
</feature>
<evidence type="ECO:0000256" key="1">
    <source>
        <dbReference type="ARBA" id="ARBA00004141"/>
    </source>
</evidence>
<dbReference type="PANTHER" id="PTHR43359:SF1">
    <property type="entry name" value="FORMATE HYDROGENLYASE SUBUNIT 4-RELATED"/>
    <property type="match status" value="1"/>
</dbReference>
<feature type="transmembrane region" description="Helical" evidence="5">
    <location>
        <begin position="6"/>
        <end position="23"/>
    </location>
</feature>
<feature type="transmembrane region" description="Helical" evidence="5">
    <location>
        <begin position="272"/>
        <end position="288"/>
    </location>
</feature>
<dbReference type="PANTHER" id="PTHR43359">
    <property type="entry name" value="FORMATE HYDROGENLYASE SUBUNIT 4"/>
    <property type="match status" value="1"/>
</dbReference>
<dbReference type="Proteomes" id="UP000005270">
    <property type="component" value="Chromosome"/>
</dbReference>
<comment type="subcellular location">
    <subcellularLocation>
        <location evidence="1">Membrane</location>
        <topology evidence="1">Multi-pass membrane protein</topology>
    </subcellularLocation>
</comment>
<reference evidence="6 7" key="1">
    <citation type="journal article" date="2012" name="J. Bacteriol.">
        <title>Complete genome sequence of the hyperthermophilic cellulolytic Crenarchaeon 'Thermogladius cellulolyticus' 1633.</title>
        <authorList>
            <person name="Mardanov A.V."/>
            <person name="Kochetkova T.V."/>
            <person name="Beletsky A.V."/>
            <person name="Bonch-Osmolovskaya E.A."/>
            <person name="Ravin N.V."/>
            <person name="Skryabin K.G."/>
        </authorList>
    </citation>
    <scope>NUCLEOTIDE SEQUENCE [LARGE SCALE GENOMIC DNA]</scope>
    <source>
        <strain evidence="7">DSM 22663 / VKM B-2946 / 1633</strain>
    </source>
</reference>
<dbReference type="EMBL" id="CP003531">
    <property type="protein sequence ID" value="AFK51420.1"/>
    <property type="molecule type" value="Genomic_DNA"/>
</dbReference>
<evidence type="ECO:0000256" key="3">
    <source>
        <dbReference type="ARBA" id="ARBA00022989"/>
    </source>
</evidence>
<evidence type="ECO:0000256" key="4">
    <source>
        <dbReference type="ARBA" id="ARBA00023136"/>
    </source>
</evidence>
<dbReference type="GO" id="GO:0005886">
    <property type="term" value="C:plasma membrane"/>
    <property type="evidence" value="ECO:0007669"/>
    <property type="project" value="TreeGrafter"/>
</dbReference>
<dbReference type="InterPro" id="IPR001694">
    <property type="entry name" value="NADH_UbQ_OxRdtase_su1/FPO"/>
</dbReference>
<gene>
    <name evidence="6" type="ordered locus">TCELL_0997</name>
</gene>
<dbReference type="HOGENOM" id="CLU_015134_0_2_2"/>
<keyword evidence="7" id="KW-1185">Reference proteome</keyword>
<dbReference type="InParanoid" id="I3TF82"/>
<feature type="transmembrane region" description="Helical" evidence="5">
    <location>
        <begin position="129"/>
        <end position="151"/>
    </location>
</feature>
<protein>
    <submittedName>
        <fullName evidence="6">Membrane-bound hydrogenase, subunit NuoH</fullName>
    </submittedName>
</protein>
<organism evidence="6 7">
    <name type="scientific">Thermogladius calderae (strain DSM 22663 / VKM B-2946 / 1633)</name>
    <dbReference type="NCBI Taxonomy" id="1184251"/>
    <lineage>
        <taxon>Archaea</taxon>
        <taxon>Thermoproteota</taxon>
        <taxon>Thermoprotei</taxon>
        <taxon>Desulfurococcales</taxon>
        <taxon>Desulfurococcaceae</taxon>
        <taxon>Thermogladius</taxon>
    </lineage>
</organism>
<evidence type="ECO:0000313" key="6">
    <source>
        <dbReference type="EMBL" id="AFK51420.1"/>
    </source>
</evidence>
<name>I3TF82_THEC1</name>
<keyword evidence="3 5" id="KW-1133">Transmembrane helix</keyword>
<dbReference type="eggNOG" id="arCOG01545">
    <property type="taxonomic scope" value="Archaea"/>
</dbReference>
<dbReference type="InterPro" id="IPR018086">
    <property type="entry name" value="NADH_UbQ_OxRdtase_su1_CS"/>
</dbReference>
<keyword evidence="4 5" id="KW-0472">Membrane</keyword>
<proteinExistence type="predicted"/>
<feature type="transmembrane region" description="Helical" evidence="5">
    <location>
        <begin position="94"/>
        <end position="117"/>
    </location>
</feature>
<dbReference type="Pfam" id="PF00146">
    <property type="entry name" value="NADHdh"/>
    <property type="match status" value="1"/>
</dbReference>
<feature type="transmembrane region" description="Helical" evidence="5">
    <location>
        <begin position="157"/>
        <end position="176"/>
    </location>
</feature>
<feature type="transmembrane region" description="Helical" evidence="5">
    <location>
        <begin position="65"/>
        <end position="88"/>
    </location>
</feature>
<keyword evidence="2 5" id="KW-0812">Transmembrane</keyword>
<dbReference type="KEGG" id="thg:TCELL_0997"/>